<dbReference type="Proteomes" id="UP000264353">
    <property type="component" value="Chromosome A2"/>
</dbReference>
<dbReference type="Pfam" id="PF02365">
    <property type="entry name" value="NAM"/>
    <property type="match status" value="1"/>
</dbReference>
<sequence length="428" mass="48742">MENNLVGYRFSPTGEELINHYLKNKILGKSWLVDHAISEVNICRYEPWFLPSLSKLESKDLVWYFFSPKEYTSAKKNVTKRTTPSGYWKATGVDRKIKDRRGNGVEIGIKKTLVYYEGRVPNGVWTPWILHEYHITSLPLNQRTYVICQVMYKGDDGDSLYGNNSNEPSSSMVSDSNPVKFINTSPEVEQQGQEDSMSMYDLLIPLNQQVDLSPYDVFNPNKSFTDNNYYPQTPYGDDYWNGLLDYNGGNFEDVFRNQELTMQENQSNNRPKRPLTGIIVDDSCSDSDAESISATSYRGTSSPGDSDGSVDEILSLRKGSSKDIITSINTNARESRFTRRTIPSKQEVKEGKSKVNDDASMDKKALSPILKTEKKGWFITEEAIQRNHKNAPYIYFMNMIIGLILLVAVIGNIIWFYEASENEPADEV</sequence>
<evidence type="ECO:0000256" key="1">
    <source>
        <dbReference type="ARBA" id="ARBA00004123"/>
    </source>
</evidence>
<dbReference type="Gene3D" id="2.170.150.80">
    <property type="entry name" value="NAC domain"/>
    <property type="match status" value="1"/>
</dbReference>
<dbReference type="GO" id="GO:0016020">
    <property type="term" value="C:membrane"/>
    <property type="evidence" value="ECO:0007669"/>
    <property type="project" value="UniProtKB-ARBA"/>
</dbReference>
<organism evidence="9 10">
    <name type="scientific">Brassica campestris</name>
    <name type="common">Field mustard</name>
    <dbReference type="NCBI Taxonomy" id="3711"/>
    <lineage>
        <taxon>Eukaryota</taxon>
        <taxon>Viridiplantae</taxon>
        <taxon>Streptophyta</taxon>
        <taxon>Embryophyta</taxon>
        <taxon>Tracheophyta</taxon>
        <taxon>Spermatophyta</taxon>
        <taxon>Magnoliopsida</taxon>
        <taxon>eudicotyledons</taxon>
        <taxon>Gunneridae</taxon>
        <taxon>Pentapetalae</taxon>
        <taxon>rosids</taxon>
        <taxon>malvids</taxon>
        <taxon>Brassicales</taxon>
        <taxon>Brassicaceae</taxon>
        <taxon>Brassiceae</taxon>
        <taxon>Brassica</taxon>
    </lineage>
</organism>
<name>A0A398AF86_BRACM</name>
<dbReference type="PANTHER" id="PTHR31989">
    <property type="entry name" value="NAC DOMAIN-CONTAINING PROTEIN 82-RELATED"/>
    <property type="match status" value="1"/>
</dbReference>
<comment type="subcellular location">
    <subcellularLocation>
        <location evidence="1">Nucleus</location>
    </subcellularLocation>
</comment>
<proteinExistence type="predicted"/>
<evidence type="ECO:0000256" key="5">
    <source>
        <dbReference type="ARBA" id="ARBA00023242"/>
    </source>
</evidence>
<accession>A0A398AF86</accession>
<evidence type="ECO:0000256" key="2">
    <source>
        <dbReference type="ARBA" id="ARBA00023015"/>
    </source>
</evidence>
<evidence type="ECO:0000256" key="7">
    <source>
        <dbReference type="SAM" id="Phobius"/>
    </source>
</evidence>
<dbReference type="InterPro" id="IPR003441">
    <property type="entry name" value="NAC-dom"/>
</dbReference>
<gene>
    <name evidence="9" type="ORF">BRARA_B02588</name>
</gene>
<evidence type="ECO:0000259" key="8">
    <source>
        <dbReference type="PROSITE" id="PS51005"/>
    </source>
</evidence>
<keyword evidence="4" id="KW-0804">Transcription</keyword>
<evidence type="ECO:0000313" key="10">
    <source>
        <dbReference type="Proteomes" id="UP000264353"/>
    </source>
</evidence>
<dbReference type="InterPro" id="IPR036093">
    <property type="entry name" value="NAC_dom_sf"/>
</dbReference>
<keyword evidence="7" id="KW-0472">Membrane</keyword>
<feature type="transmembrane region" description="Helical" evidence="7">
    <location>
        <begin position="393"/>
        <end position="417"/>
    </location>
</feature>
<dbReference type="FunFam" id="2.170.150.80:FF:000012">
    <property type="entry name" value="NAC with transmembrane motif1"/>
    <property type="match status" value="1"/>
</dbReference>
<feature type="domain" description="NAC" evidence="8">
    <location>
        <begin position="4"/>
        <end position="153"/>
    </location>
</feature>
<keyword evidence="2" id="KW-0805">Transcription regulation</keyword>
<protein>
    <recommendedName>
        <fullName evidence="8">NAC domain-containing protein</fullName>
    </recommendedName>
</protein>
<keyword evidence="7" id="KW-0812">Transmembrane</keyword>
<feature type="region of interest" description="Disordered" evidence="6">
    <location>
        <begin position="263"/>
        <end position="311"/>
    </location>
</feature>
<feature type="compositionally biased region" description="Polar residues" evidence="6">
    <location>
        <begin position="290"/>
        <end position="304"/>
    </location>
</feature>
<dbReference type="SUPFAM" id="SSF101941">
    <property type="entry name" value="NAC domain"/>
    <property type="match status" value="1"/>
</dbReference>
<reference evidence="9 10" key="1">
    <citation type="submission" date="2018-06" db="EMBL/GenBank/DDBJ databases">
        <title>WGS assembly of Brassica rapa FPsc.</title>
        <authorList>
            <person name="Bowman J."/>
            <person name="Kohchi T."/>
            <person name="Yamato K."/>
            <person name="Jenkins J."/>
            <person name="Shu S."/>
            <person name="Ishizaki K."/>
            <person name="Yamaoka S."/>
            <person name="Nishihama R."/>
            <person name="Nakamura Y."/>
            <person name="Berger F."/>
            <person name="Adam C."/>
            <person name="Aki S."/>
            <person name="Althoff F."/>
            <person name="Araki T."/>
            <person name="Arteaga-Vazquez M."/>
            <person name="Balasubrmanian S."/>
            <person name="Bauer D."/>
            <person name="Boehm C."/>
            <person name="Briginshaw L."/>
            <person name="Caballero-Perez J."/>
            <person name="Catarino B."/>
            <person name="Chen F."/>
            <person name="Chiyoda S."/>
            <person name="Chovatia M."/>
            <person name="Davies K."/>
            <person name="Delmans M."/>
            <person name="Demura T."/>
            <person name="Dierschke T."/>
            <person name="Dolan L."/>
            <person name="Dorantes-Acosta A."/>
            <person name="Eklund D."/>
            <person name="Florent S."/>
            <person name="Flores-Sandoval E."/>
            <person name="Fujiyama A."/>
            <person name="Fukuzawa H."/>
            <person name="Galik B."/>
            <person name="Grimanelli D."/>
            <person name="Grimwood J."/>
            <person name="Grossniklaus U."/>
            <person name="Hamada T."/>
            <person name="Haseloff J."/>
            <person name="Hetherington A."/>
            <person name="Higo A."/>
            <person name="Hirakawa Y."/>
            <person name="Hundley H."/>
            <person name="Ikeda Y."/>
            <person name="Inoue K."/>
            <person name="Inoue S."/>
            <person name="Ishida S."/>
            <person name="Jia Q."/>
            <person name="Kakita M."/>
            <person name="Kanazawa T."/>
            <person name="Kawai Y."/>
            <person name="Kawashima T."/>
            <person name="Kennedy M."/>
            <person name="Kinose K."/>
            <person name="Kinoshita T."/>
            <person name="Kohara Y."/>
            <person name="Koide E."/>
            <person name="Komatsu K."/>
            <person name="Kopischke S."/>
            <person name="Kubo M."/>
            <person name="Kyozuka J."/>
            <person name="Lagercrantz U."/>
            <person name="Lin S."/>
            <person name="Lindquist E."/>
            <person name="Lipzen A."/>
            <person name="Lu C."/>
            <person name="Luna E."/>
            <person name="Martienssen R."/>
            <person name="Minamino N."/>
            <person name="Mizutani M."/>
            <person name="Mizutani M."/>
            <person name="Mochizuki N."/>
            <person name="Monte I."/>
            <person name="Mosher R."/>
            <person name="Nagasaki H."/>
            <person name="Nakagami H."/>
            <person name="Naramoto S."/>
            <person name="Nishitani K."/>
            <person name="Ohtani M."/>
            <person name="Okamoto T."/>
            <person name="Okumura M."/>
            <person name="Phillips J."/>
            <person name="Pollak B."/>
            <person name="Reinders A."/>
            <person name="Roevekamp M."/>
            <person name="Sano R."/>
            <person name="Sawa S."/>
            <person name="Schmid M."/>
            <person name="Shirakawa M."/>
            <person name="Solano R."/>
            <person name="Spunde A."/>
            <person name="Suetsugu N."/>
            <person name="Sugano S."/>
            <person name="Sugiyama A."/>
            <person name="Sun R."/>
            <person name="Suzuki Y."/>
            <person name="Takenaka M."/>
            <person name="Takezawa D."/>
            <person name="Tomogane H."/>
            <person name="Tsuzuki M."/>
            <person name="Ueda T."/>
            <person name="Umeda M."/>
            <person name="Ward J."/>
            <person name="Watanabe Y."/>
            <person name="Yazaki K."/>
            <person name="Yokoyama R."/>
            <person name="Yoshitake Y."/>
            <person name="Yotsui I."/>
            <person name="Zachgo S."/>
            <person name="Schmutz J."/>
        </authorList>
    </citation>
    <scope>NUCLEOTIDE SEQUENCE [LARGE SCALE GENOMIC DNA]</scope>
    <source>
        <strain evidence="10">cv. B-3</strain>
    </source>
</reference>
<evidence type="ECO:0000256" key="3">
    <source>
        <dbReference type="ARBA" id="ARBA00023125"/>
    </source>
</evidence>
<evidence type="ECO:0000256" key="6">
    <source>
        <dbReference type="SAM" id="MobiDB-lite"/>
    </source>
</evidence>
<keyword evidence="3" id="KW-0238">DNA-binding</keyword>
<dbReference type="GO" id="GO:0006355">
    <property type="term" value="P:regulation of DNA-templated transcription"/>
    <property type="evidence" value="ECO:0007669"/>
    <property type="project" value="InterPro"/>
</dbReference>
<evidence type="ECO:0000313" key="9">
    <source>
        <dbReference type="EMBL" id="RID75548.1"/>
    </source>
</evidence>
<dbReference type="PROSITE" id="PS51005">
    <property type="entry name" value="NAC"/>
    <property type="match status" value="1"/>
</dbReference>
<keyword evidence="7" id="KW-1133">Transmembrane helix</keyword>
<keyword evidence="5" id="KW-0539">Nucleus</keyword>
<dbReference type="AlphaFoldDB" id="A0A398AF86"/>
<dbReference type="GO" id="GO:0005634">
    <property type="term" value="C:nucleus"/>
    <property type="evidence" value="ECO:0007669"/>
    <property type="project" value="UniProtKB-SubCell"/>
</dbReference>
<dbReference type="EMBL" id="CM010629">
    <property type="protein sequence ID" value="RID75548.1"/>
    <property type="molecule type" value="Genomic_DNA"/>
</dbReference>
<evidence type="ECO:0000256" key="4">
    <source>
        <dbReference type="ARBA" id="ARBA00023163"/>
    </source>
</evidence>
<dbReference type="GO" id="GO:0003677">
    <property type="term" value="F:DNA binding"/>
    <property type="evidence" value="ECO:0007669"/>
    <property type="project" value="UniProtKB-KW"/>
</dbReference>